<dbReference type="GO" id="GO:0046961">
    <property type="term" value="F:proton-transporting ATPase activity, rotational mechanism"/>
    <property type="evidence" value="ECO:0007669"/>
    <property type="project" value="TreeGrafter"/>
</dbReference>
<evidence type="ECO:0000256" key="4">
    <source>
        <dbReference type="ARBA" id="ARBA00022475"/>
    </source>
</evidence>
<dbReference type="GO" id="GO:0046933">
    <property type="term" value="F:proton-transporting ATP synthase activity, rotational mechanism"/>
    <property type="evidence" value="ECO:0007669"/>
    <property type="project" value="UniProtKB-UniRule"/>
</dbReference>
<sequence length="249" mass="26180">MRIDWWTIGLQTVNVLVLVWILSRFLFRPIAGIVAARQAETAKLMESARAARAAADREREAAAAERGRIAASRSDQLKSAAAEGDREKTAILAAARAEAEKLRSEAEAEIAKSRKAADAEAEKRASRLAVDIAGKLLARLPREAQVTPFVDGLAEALSKLPPASRASLDEPGAILVKAPRALDAAETAALGDALGRALGRKPDIRIETDAALIAGLELEAPHAIVRNSLRADLDRIAGALTGTGAGHAG</sequence>
<comment type="subunit">
    <text evidence="14 15">F-type ATPases have 2 components, F(1) - the catalytic core - and F(0) - the membrane proton channel. F(1) has five subunits: alpha(3), beta(3), gamma(1), delta(1), epsilon(1). F(0) has three main subunits: a(1), b(2) and c(10-14). The alpha and beta chains form an alternating ring which encloses part of the gamma chain. F(1) is attached to F(0) by a central stalk formed by the gamma and epsilon chains, while a peripheral stalk is formed by the delta and b chains.</text>
</comment>
<name>A0A964T6E2_9HYPH</name>
<organism evidence="18 19">
    <name type="scientific">Propylenella binzhouense</name>
    <dbReference type="NCBI Taxonomy" id="2555902"/>
    <lineage>
        <taxon>Bacteria</taxon>
        <taxon>Pseudomonadati</taxon>
        <taxon>Pseudomonadota</taxon>
        <taxon>Alphaproteobacteria</taxon>
        <taxon>Hyphomicrobiales</taxon>
        <taxon>Propylenellaceae</taxon>
        <taxon>Propylenella</taxon>
    </lineage>
</organism>
<dbReference type="HAMAP" id="MF_01398">
    <property type="entry name" value="ATP_synth_b_bprime"/>
    <property type="match status" value="1"/>
</dbReference>
<comment type="subcellular location">
    <subcellularLocation>
        <location evidence="1">Cell inner membrane</location>
        <topology evidence="1">Single-pass membrane protein</topology>
    </subcellularLocation>
    <subcellularLocation>
        <location evidence="15">Cell membrane</location>
        <topology evidence="15">Single-pass membrane protein</topology>
    </subcellularLocation>
</comment>
<dbReference type="EMBL" id="SPKJ01000055">
    <property type="protein sequence ID" value="MYZ48970.1"/>
    <property type="molecule type" value="Genomic_DNA"/>
</dbReference>
<keyword evidence="9 15" id="KW-0406">Ion transport</keyword>
<evidence type="ECO:0000313" key="19">
    <source>
        <dbReference type="Proteomes" id="UP000773614"/>
    </source>
</evidence>
<dbReference type="InterPro" id="IPR002146">
    <property type="entry name" value="ATP_synth_b/b'su_bac/chlpt"/>
</dbReference>
<evidence type="ECO:0000256" key="6">
    <source>
        <dbReference type="ARBA" id="ARBA00022692"/>
    </source>
</evidence>
<keyword evidence="17" id="KW-0175">Coiled coil</keyword>
<keyword evidence="10 15" id="KW-0472">Membrane</keyword>
<evidence type="ECO:0000256" key="15">
    <source>
        <dbReference type="HAMAP-Rule" id="MF_01398"/>
    </source>
</evidence>
<dbReference type="PANTHER" id="PTHR33445:SF2">
    <property type="entry name" value="ATP SYNTHASE SUBUNIT B', CHLOROPLASTIC"/>
    <property type="match status" value="1"/>
</dbReference>
<dbReference type="CDD" id="cd06503">
    <property type="entry name" value="ATP-synt_Fo_b"/>
    <property type="match status" value="1"/>
</dbReference>
<gene>
    <name evidence="15" type="primary">atpF</name>
    <name evidence="18" type="ORF">E4O86_14740</name>
</gene>
<evidence type="ECO:0000256" key="14">
    <source>
        <dbReference type="ARBA" id="ARBA00025830"/>
    </source>
</evidence>
<dbReference type="GO" id="GO:0005886">
    <property type="term" value="C:plasma membrane"/>
    <property type="evidence" value="ECO:0007669"/>
    <property type="project" value="UniProtKB-SubCell"/>
</dbReference>
<keyword evidence="19" id="KW-1185">Reference proteome</keyword>
<keyword evidence="11 15" id="KW-0066">ATP synthesis</keyword>
<evidence type="ECO:0000256" key="10">
    <source>
        <dbReference type="ARBA" id="ARBA00023136"/>
    </source>
</evidence>
<feature type="transmembrane region" description="Helical" evidence="15">
    <location>
        <begin position="6"/>
        <end position="27"/>
    </location>
</feature>
<evidence type="ECO:0000256" key="8">
    <source>
        <dbReference type="ARBA" id="ARBA00022989"/>
    </source>
</evidence>
<dbReference type="PANTHER" id="PTHR33445">
    <property type="entry name" value="ATP SYNTHASE SUBUNIT B', CHLOROPLASTIC"/>
    <property type="match status" value="1"/>
</dbReference>
<comment type="caution">
    <text evidence="18">The sequence shown here is derived from an EMBL/GenBank/DDBJ whole genome shotgun (WGS) entry which is preliminary data.</text>
</comment>
<evidence type="ECO:0000256" key="5">
    <source>
        <dbReference type="ARBA" id="ARBA00022547"/>
    </source>
</evidence>
<reference evidence="18" key="1">
    <citation type="submission" date="2019-03" db="EMBL/GenBank/DDBJ databases">
        <title>Afifella sp. nov., isolated from activated sludge.</title>
        <authorList>
            <person name="Li Q."/>
            <person name="Liu Y."/>
        </authorList>
    </citation>
    <scope>NUCLEOTIDE SEQUENCE</scope>
    <source>
        <strain evidence="18">L72</strain>
    </source>
</reference>
<dbReference type="Pfam" id="PF00430">
    <property type="entry name" value="ATP-synt_B"/>
    <property type="match status" value="1"/>
</dbReference>
<dbReference type="AlphaFoldDB" id="A0A964T6E2"/>
<dbReference type="Proteomes" id="UP000773614">
    <property type="component" value="Unassembled WGS sequence"/>
</dbReference>
<proteinExistence type="inferred from homology"/>
<evidence type="ECO:0000256" key="3">
    <source>
        <dbReference type="ARBA" id="ARBA00022448"/>
    </source>
</evidence>
<evidence type="ECO:0000256" key="12">
    <source>
        <dbReference type="ARBA" id="ARBA00025198"/>
    </source>
</evidence>
<evidence type="ECO:0000256" key="9">
    <source>
        <dbReference type="ARBA" id="ARBA00023065"/>
    </source>
</evidence>
<comment type="similarity">
    <text evidence="2 15 16">Belongs to the ATPase B chain family.</text>
</comment>
<dbReference type="GO" id="GO:0045259">
    <property type="term" value="C:proton-transporting ATP synthase complex"/>
    <property type="evidence" value="ECO:0007669"/>
    <property type="project" value="UniProtKB-KW"/>
</dbReference>
<dbReference type="InterPro" id="IPR050059">
    <property type="entry name" value="ATP_synthase_B_chain"/>
</dbReference>
<evidence type="ECO:0000256" key="2">
    <source>
        <dbReference type="ARBA" id="ARBA00005513"/>
    </source>
</evidence>
<keyword evidence="7 15" id="KW-0375">Hydrogen ion transport</keyword>
<accession>A0A964T6E2</accession>
<keyword evidence="5 15" id="KW-0138">CF(0)</keyword>
<evidence type="ECO:0000256" key="13">
    <source>
        <dbReference type="ARBA" id="ARBA00025614"/>
    </source>
</evidence>
<keyword evidence="4 15" id="KW-1003">Cell membrane</keyword>
<comment type="function">
    <text evidence="13">Component of the F(0) channel, it forms part of the peripheral stalk, linking F(1) to F(0). The b'-subunit is a diverged and duplicated form of b found in plants and photosynthetic bacteria.</text>
</comment>
<evidence type="ECO:0000256" key="1">
    <source>
        <dbReference type="ARBA" id="ARBA00004377"/>
    </source>
</evidence>
<evidence type="ECO:0000256" key="17">
    <source>
        <dbReference type="SAM" id="Coils"/>
    </source>
</evidence>
<evidence type="ECO:0000256" key="7">
    <source>
        <dbReference type="ARBA" id="ARBA00022781"/>
    </source>
</evidence>
<evidence type="ECO:0000313" key="18">
    <source>
        <dbReference type="EMBL" id="MYZ48970.1"/>
    </source>
</evidence>
<keyword evidence="3 15" id="KW-0813">Transport</keyword>
<evidence type="ECO:0000256" key="11">
    <source>
        <dbReference type="ARBA" id="ARBA00023310"/>
    </source>
</evidence>
<keyword evidence="6 15" id="KW-0812">Transmembrane</keyword>
<evidence type="ECO:0000256" key="16">
    <source>
        <dbReference type="RuleBase" id="RU003848"/>
    </source>
</evidence>
<dbReference type="OrthoDB" id="466272at2"/>
<feature type="coiled-coil region" evidence="17">
    <location>
        <begin position="92"/>
        <end position="123"/>
    </location>
</feature>
<keyword evidence="8 15" id="KW-1133">Transmembrane helix</keyword>
<protein>
    <recommendedName>
        <fullName evidence="15">ATP synthase subunit b</fullName>
    </recommendedName>
    <alternativeName>
        <fullName evidence="15">ATP synthase F(0) sector subunit b</fullName>
    </alternativeName>
    <alternativeName>
        <fullName evidence="15">ATPase subunit I</fullName>
    </alternativeName>
    <alternativeName>
        <fullName evidence="15">F-type ATPase subunit b</fullName>
        <shortName evidence="15">F-ATPase subunit b</shortName>
    </alternativeName>
</protein>
<comment type="function">
    <text evidence="12 15">F(1)F(0) ATP synthase produces ATP from ADP in the presence of a proton or sodium gradient. F-type ATPases consist of two structural domains, F(1) containing the extramembraneous catalytic core and F(0) containing the membrane proton channel, linked together by a central stalk and a peripheral stalk. During catalysis, ATP synthesis in the catalytic domain of F(1) is coupled via a rotary mechanism of the central stalk subunits to proton translocation.</text>
</comment>
<dbReference type="RefSeq" id="WP_161141317.1">
    <property type="nucleotide sequence ID" value="NZ_SPKJ01000055.1"/>
</dbReference>